<keyword evidence="5" id="KW-1185">Reference proteome</keyword>
<feature type="region of interest" description="Disordered" evidence="1">
    <location>
        <begin position="30"/>
        <end position="52"/>
    </location>
</feature>
<organism evidence="4 5">
    <name type="scientific">Jimgerdemannia flammicorona</name>
    <dbReference type="NCBI Taxonomy" id="994334"/>
    <lineage>
        <taxon>Eukaryota</taxon>
        <taxon>Fungi</taxon>
        <taxon>Fungi incertae sedis</taxon>
        <taxon>Mucoromycota</taxon>
        <taxon>Mucoromycotina</taxon>
        <taxon>Endogonomycetes</taxon>
        <taxon>Endogonales</taxon>
        <taxon>Endogonaceae</taxon>
        <taxon>Jimgerdemannia</taxon>
    </lineage>
</organism>
<dbReference type="Pfam" id="PF10645">
    <property type="entry name" value="Carb_bind"/>
    <property type="match status" value="1"/>
</dbReference>
<gene>
    <name evidence="4" type="ORF">BC938DRAFT_480931</name>
</gene>
<sequence>MRFTTTSIAKVLLVLGLTVALSNSLPAEHGDDDYDDYDEHEKSLPRCPPPNGVPYDPSQYKCHYGFLCPVTTEQCGQHCYFTNAYTCTDGHLCPIGTWWYHGHCKKSHH</sequence>
<evidence type="ECO:0000256" key="1">
    <source>
        <dbReference type="SAM" id="MobiDB-lite"/>
    </source>
</evidence>
<reference evidence="4 5" key="1">
    <citation type="journal article" date="2018" name="New Phytol.">
        <title>Phylogenomics of Endogonaceae and evolution of mycorrhizas within Mucoromycota.</title>
        <authorList>
            <person name="Chang Y."/>
            <person name="Desiro A."/>
            <person name="Na H."/>
            <person name="Sandor L."/>
            <person name="Lipzen A."/>
            <person name="Clum A."/>
            <person name="Barry K."/>
            <person name="Grigoriev I.V."/>
            <person name="Martin F.M."/>
            <person name="Stajich J.E."/>
            <person name="Smith M.E."/>
            <person name="Bonito G."/>
            <person name="Spatafora J.W."/>
        </authorList>
    </citation>
    <scope>NUCLEOTIDE SEQUENCE [LARGE SCALE GENOMIC DNA]</scope>
    <source>
        <strain evidence="4 5">AD002</strain>
    </source>
</reference>
<accession>A0A433QHD0</accession>
<protein>
    <recommendedName>
        <fullName evidence="3">Endo-1,3(4)-beta-glucanase 1 carbohydrate binding domain-containing protein</fullName>
    </recommendedName>
</protein>
<feature type="domain" description="Endo-1,3(4)-beta-glucanase 1 carbohydrate binding" evidence="3">
    <location>
        <begin position="52"/>
        <end position="92"/>
    </location>
</feature>
<evidence type="ECO:0000313" key="4">
    <source>
        <dbReference type="EMBL" id="RUS29202.1"/>
    </source>
</evidence>
<evidence type="ECO:0000259" key="3">
    <source>
        <dbReference type="Pfam" id="PF10645"/>
    </source>
</evidence>
<keyword evidence="2" id="KW-0732">Signal</keyword>
<evidence type="ECO:0000313" key="5">
    <source>
        <dbReference type="Proteomes" id="UP000274822"/>
    </source>
</evidence>
<feature type="chain" id="PRO_5019095338" description="Endo-1,3(4)-beta-glucanase 1 carbohydrate binding domain-containing protein" evidence="2">
    <location>
        <begin position="25"/>
        <end position="109"/>
    </location>
</feature>
<evidence type="ECO:0000256" key="2">
    <source>
        <dbReference type="SAM" id="SignalP"/>
    </source>
</evidence>
<dbReference type="AlphaFoldDB" id="A0A433QHD0"/>
<dbReference type="EMBL" id="RBNJ01005454">
    <property type="protein sequence ID" value="RUS29202.1"/>
    <property type="molecule type" value="Genomic_DNA"/>
</dbReference>
<name>A0A433QHD0_9FUNG</name>
<feature type="signal peptide" evidence="2">
    <location>
        <begin position="1"/>
        <end position="24"/>
    </location>
</feature>
<proteinExistence type="predicted"/>
<dbReference type="GO" id="GO:0030246">
    <property type="term" value="F:carbohydrate binding"/>
    <property type="evidence" value="ECO:0007669"/>
    <property type="project" value="InterPro"/>
</dbReference>
<comment type="caution">
    <text evidence="4">The sequence shown here is derived from an EMBL/GenBank/DDBJ whole genome shotgun (WGS) entry which is preliminary data.</text>
</comment>
<dbReference type="InterPro" id="IPR018909">
    <property type="entry name" value="Eng1_septum"/>
</dbReference>
<dbReference type="Proteomes" id="UP000274822">
    <property type="component" value="Unassembled WGS sequence"/>
</dbReference>